<dbReference type="Proteomes" id="UP000784294">
    <property type="component" value="Unassembled WGS sequence"/>
</dbReference>
<name>A0A3S5AKD3_9PLAT</name>
<feature type="non-terminal residue" evidence="2">
    <location>
        <position position="1"/>
    </location>
</feature>
<evidence type="ECO:0000313" key="3">
    <source>
        <dbReference type="Proteomes" id="UP000784294"/>
    </source>
</evidence>
<protein>
    <submittedName>
        <fullName evidence="2">Uncharacterized protein</fullName>
    </submittedName>
</protein>
<organism evidence="2 3">
    <name type="scientific">Protopolystoma xenopodis</name>
    <dbReference type="NCBI Taxonomy" id="117903"/>
    <lineage>
        <taxon>Eukaryota</taxon>
        <taxon>Metazoa</taxon>
        <taxon>Spiralia</taxon>
        <taxon>Lophotrochozoa</taxon>
        <taxon>Platyhelminthes</taxon>
        <taxon>Monogenea</taxon>
        <taxon>Polyopisthocotylea</taxon>
        <taxon>Polystomatidea</taxon>
        <taxon>Polystomatidae</taxon>
        <taxon>Protopolystoma</taxon>
    </lineage>
</organism>
<proteinExistence type="predicted"/>
<dbReference type="AlphaFoldDB" id="A0A3S5AKD3"/>
<gene>
    <name evidence="2" type="ORF">PXEA_LOCUS19428</name>
</gene>
<feature type="region of interest" description="Disordered" evidence="1">
    <location>
        <begin position="1"/>
        <end position="34"/>
    </location>
</feature>
<reference evidence="2" key="1">
    <citation type="submission" date="2018-11" db="EMBL/GenBank/DDBJ databases">
        <authorList>
            <consortium name="Pathogen Informatics"/>
        </authorList>
    </citation>
    <scope>NUCLEOTIDE SEQUENCE</scope>
</reference>
<comment type="caution">
    <text evidence="2">The sequence shown here is derived from an EMBL/GenBank/DDBJ whole genome shotgun (WGS) entry which is preliminary data.</text>
</comment>
<sequence>MWPPSFLRSDHRTNHVKRHLAKAASMPTEAEPSMSLLDLEPKLALELGPRSSAAS</sequence>
<evidence type="ECO:0000313" key="2">
    <source>
        <dbReference type="EMBL" id="VEL25988.1"/>
    </source>
</evidence>
<accession>A0A3S5AKD3</accession>
<evidence type="ECO:0000256" key="1">
    <source>
        <dbReference type="SAM" id="MobiDB-lite"/>
    </source>
</evidence>
<keyword evidence="3" id="KW-1185">Reference proteome</keyword>
<dbReference type="EMBL" id="CAAALY010077381">
    <property type="protein sequence ID" value="VEL25988.1"/>
    <property type="molecule type" value="Genomic_DNA"/>
</dbReference>